<dbReference type="AlphaFoldDB" id="A0AAP0I9U2"/>
<accession>A0AAP0I9U2</accession>
<feature type="compositionally biased region" description="Polar residues" evidence="1">
    <location>
        <begin position="34"/>
        <end position="43"/>
    </location>
</feature>
<feature type="region of interest" description="Disordered" evidence="1">
    <location>
        <begin position="1"/>
        <end position="49"/>
    </location>
</feature>
<organism evidence="2 3">
    <name type="scientific">Stephania cephalantha</name>
    <dbReference type="NCBI Taxonomy" id="152367"/>
    <lineage>
        <taxon>Eukaryota</taxon>
        <taxon>Viridiplantae</taxon>
        <taxon>Streptophyta</taxon>
        <taxon>Embryophyta</taxon>
        <taxon>Tracheophyta</taxon>
        <taxon>Spermatophyta</taxon>
        <taxon>Magnoliopsida</taxon>
        <taxon>Ranunculales</taxon>
        <taxon>Menispermaceae</taxon>
        <taxon>Menispermoideae</taxon>
        <taxon>Cissampelideae</taxon>
        <taxon>Stephania</taxon>
    </lineage>
</organism>
<evidence type="ECO:0000313" key="2">
    <source>
        <dbReference type="EMBL" id="KAK9111320.1"/>
    </source>
</evidence>
<sequence>MVQRFTGSSSSSKEGNPSKGFVVEIGRHKELTERNPSNYSQGGSHRAPSVRGRLMEFSSKSRGKWRALLIY</sequence>
<gene>
    <name evidence="2" type="ORF">Scep_018839</name>
</gene>
<keyword evidence="3" id="KW-1185">Reference proteome</keyword>
<name>A0AAP0I9U2_9MAGN</name>
<protein>
    <submittedName>
        <fullName evidence="2">Uncharacterized protein</fullName>
    </submittedName>
</protein>
<dbReference type="Proteomes" id="UP001419268">
    <property type="component" value="Unassembled WGS sequence"/>
</dbReference>
<evidence type="ECO:0000313" key="3">
    <source>
        <dbReference type="Proteomes" id="UP001419268"/>
    </source>
</evidence>
<comment type="caution">
    <text evidence="2">The sequence shown here is derived from an EMBL/GenBank/DDBJ whole genome shotgun (WGS) entry which is preliminary data.</text>
</comment>
<reference evidence="2 3" key="1">
    <citation type="submission" date="2024-01" db="EMBL/GenBank/DDBJ databases">
        <title>Genome assemblies of Stephania.</title>
        <authorList>
            <person name="Yang L."/>
        </authorList>
    </citation>
    <scope>NUCLEOTIDE SEQUENCE [LARGE SCALE GENOMIC DNA]</scope>
    <source>
        <strain evidence="2">JXDWG</strain>
        <tissue evidence="2">Leaf</tissue>
    </source>
</reference>
<dbReference type="EMBL" id="JBBNAG010000008">
    <property type="protein sequence ID" value="KAK9111320.1"/>
    <property type="molecule type" value="Genomic_DNA"/>
</dbReference>
<evidence type="ECO:0000256" key="1">
    <source>
        <dbReference type="SAM" id="MobiDB-lite"/>
    </source>
</evidence>
<proteinExistence type="predicted"/>